<dbReference type="PANTHER" id="PTHR21645:SF21">
    <property type="entry name" value="GLYCOSYLTRANSFERASE FAMILY 92 PROTEIN"/>
    <property type="match status" value="1"/>
</dbReference>
<comment type="similarity">
    <text evidence="2 8">Belongs to the glycosyltransferase 92 family.</text>
</comment>
<dbReference type="Pfam" id="PF01697">
    <property type="entry name" value="Glyco_transf_92"/>
    <property type="match status" value="1"/>
</dbReference>
<dbReference type="InterPro" id="IPR052012">
    <property type="entry name" value="GTase_92"/>
</dbReference>
<feature type="transmembrane region" description="Helical" evidence="8">
    <location>
        <begin position="12"/>
        <end position="33"/>
    </location>
</feature>
<dbReference type="GO" id="GO:0016020">
    <property type="term" value="C:membrane"/>
    <property type="evidence" value="ECO:0007669"/>
    <property type="project" value="UniProtKB-SubCell"/>
</dbReference>
<comment type="subcellular location">
    <subcellularLocation>
        <location evidence="1">Membrane</location>
        <topology evidence="1">Single-pass membrane protein</topology>
    </subcellularLocation>
</comment>
<evidence type="ECO:0000256" key="6">
    <source>
        <dbReference type="ARBA" id="ARBA00022989"/>
    </source>
</evidence>
<evidence type="ECO:0000256" key="1">
    <source>
        <dbReference type="ARBA" id="ARBA00004167"/>
    </source>
</evidence>
<dbReference type="InParanoid" id="E3LJ21"/>
<organism evidence="10">
    <name type="scientific">Caenorhabditis remanei</name>
    <name type="common">Caenorhabditis vulgaris</name>
    <dbReference type="NCBI Taxonomy" id="31234"/>
    <lineage>
        <taxon>Eukaryota</taxon>
        <taxon>Metazoa</taxon>
        <taxon>Ecdysozoa</taxon>
        <taxon>Nematoda</taxon>
        <taxon>Chromadorea</taxon>
        <taxon>Rhabditida</taxon>
        <taxon>Rhabditina</taxon>
        <taxon>Rhabditomorpha</taxon>
        <taxon>Rhabditoidea</taxon>
        <taxon>Rhabditidae</taxon>
        <taxon>Peloderinae</taxon>
        <taxon>Caenorhabditis</taxon>
    </lineage>
</organism>
<keyword evidence="10" id="KW-1185">Reference proteome</keyword>
<dbReference type="eggNOG" id="KOG4735">
    <property type="taxonomic scope" value="Eukaryota"/>
</dbReference>
<reference evidence="9" key="1">
    <citation type="submission" date="2007-07" db="EMBL/GenBank/DDBJ databases">
        <title>PCAP assembly of the Caenorhabditis remanei genome.</title>
        <authorList>
            <consortium name="The Caenorhabditis remanei Sequencing Consortium"/>
            <person name="Wilson R.K."/>
        </authorList>
    </citation>
    <scope>NUCLEOTIDE SEQUENCE [LARGE SCALE GENOMIC DNA]</scope>
    <source>
        <strain evidence="9">PB4641</strain>
    </source>
</reference>
<dbReference type="GO" id="GO:0016757">
    <property type="term" value="F:glycosyltransferase activity"/>
    <property type="evidence" value="ECO:0007669"/>
    <property type="project" value="UniProtKB-UniRule"/>
</dbReference>
<dbReference type="PANTHER" id="PTHR21645">
    <property type="entry name" value="GLYCOSYLTRANSFERASE FAMILY 92 PROTEIN"/>
    <property type="match status" value="1"/>
</dbReference>
<keyword evidence="5 8" id="KW-0812">Transmembrane</keyword>
<gene>
    <name evidence="9" type="ORF">CRE_09464</name>
</gene>
<evidence type="ECO:0000256" key="7">
    <source>
        <dbReference type="ARBA" id="ARBA00023136"/>
    </source>
</evidence>
<dbReference type="Proteomes" id="UP000008281">
    <property type="component" value="Unassembled WGS sequence"/>
</dbReference>
<keyword evidence="7 8" id="KW-0472">Membrane</keyword>
<evidence type="ECO:0000256" key="4">
    <source>
        <dbReference type="ARBA" id="ARBA00022679"/>
    </source>
</evidence>
<dbReference type="EMBL" id="DS268409">
    <property type="protein sequence ID" value="EFO95265.1"/>
    <property type="molecule type" value="Genomic_DNA"/>
</dbReference>
<evidence type="ECO:0000256" key="8">
    <source>
        <dbReference type="RuleBase" id="RU366017"/>
    </source>
</evidence>
<dbReference type="OrthoDB" id="2526284at2759"/>
<name>E3LJ21_CAERE</name>
<evidence type="ECO:0000256" key="2">
    <source>
        <dbReference type="ARBA" id="ARBA00007647"/>
    </source>
</evidence>
<evidence type="ECO:0000256" key="3">
    <source>
        <dbReference type="ARBA" id="ARBA00022676"/>
    </source>
</evidence>
<protein>
    <recommendedName>
        <fullName evidence="8">Glycosyltransferase family 92 protein</fullName>
        <ecNumber evidence="8">2.4.1.-</ecNumber>
    </recommendedName>
</protein>
<evidence type="ECO:0000313" key="9">
    <source>
        <dbReference type="EMBL" id="EFO95265.1"/>
    </source>
</evidence>
<proteinExistence type="inferred from homology"/>
<dbReference type="EC" id="2.4.1.-" evidence="8"/>
<dbReference type="HOGENOM" id="CLU_028496_1_0_1"/>
<keyword evidence="4 8" id="KW-0808">Transferase</keyword>
<evidence type="ECO:0000256" key="5">
    <source>
        <dbReference type="ARBA" id="ARBA00022692"/>
    </source>
</evidence>
<keyword evidence="6 8" id="KW-1133">Transmembrane helix</keyword>
<keyword evidence="3 8" id="KW-0328">Glycosyltransferase</keyword>
<evidence type="ECO:0000313" key="10">
    <source>
        <dbReference type="Proteomes" id="UP000008281"/>
    </source>
</evidence>
<dbReference type="InterPro" id="IPR008166">
    <property type="entry name" value="Glyco_transf_92"/>
</dbReference>
<dbReference type="AlphaFoldDB" id="E3LJ21"/>
<accession>E3LJ21</accession>
<sequence>MASLRQFRINIFRYRKCLLFPVVTILMLFMYYYKNSMGDRNITDVFHEKPKIVPKVSRNSIPKLLPGVLNDPTRILNRKLPVSHVYIVSAYYYPHSQALGKNAVVLNSIVDSVNFNIEKSTFNVVGSNETQEKSSSAILQSEGTDACRYASVVATTNTVDKLKKLQLESEGSTIEIPFKLARYSAPKPVIICIAPQYVAEQWQIFMIQAHVAHRFGALLHIYITSMVDSYFKFLKEYERQGYITIDFWLRMKFAESVTSYFEPNVNAEFKNQAGAYTDCLLQYKEAAKYIAFFEMEDILFPTIYPSYLREFHTRFSLDANTSSLYYLREKHEFVKSPHILEFSFYDVLGSLRSSTKFGYGAVVVKPYLHNSIGISGTRNEILENRQTIHNSHITHIQWPLEKNRNKEITELVEADFGPFTGKIRPADIIAIEKDITRIKGNPEIFSAAQELPSADYYFPIISQCKKNILFFESESNERKCPNTESCELSQNEDVKCVHSNAEYFSGHHMEPFTFHFSNNSFWSYEIGCYQ</sequence>